<dbReference type="PANTHER" id="PTHR43364:SF15">
    <property type="entry name" value="ARYL-ALCOHOL DEHYDROGENASE AAD16-RELATED"/>
    <property type="match status" value="1"/>
</dbReference>
<evidence type="ECO:0000313" key="9">
    <source>
        <dbReference type="Proteomes" id="UP000799779"/>
    </source>
</evidence>
<dbReference type="Pfam" id="PF00248">
    <property type="entry name" value="Aldo_ket_red"/>
    <property type="match status" value="1"/>
</dbReference>
<dbReference type="GO" id="GO:0016491">
    <property type="term" value="F:oxidoreductase activity"/>
    <property type="evidence" value="ECO:0007669"/>
    <property type="project" value="UniProtKB-KW"/>
</dbReference>
<evidence type="ECO:0000256" key="3">
    <source>
        <dbReference type="ARBA" id="ARBA00022857"/>
    </source>
</evidence>
<dbReference type="SUPFAM" id="SSF51430">
    <property type="entry name" value="NAD(P)-linked oxidoreductase"/>
    <property type="match status" value="1"/>
</dbReference>
<evidence type="ECO:0000256" key="4">
    <source>
        <dbReference type="ARBA" id="ARBA00023002"/>
    </source>
</evidence>
<dbReference type="FunFam" id="3.20.20.100:FF:000004">
    <property type="entry name" value="Oxidoreductase, aldo/keto reductase"/>
    <property type="match status" value="1"/>
</dbReference>
<feature type="compositionally biased region" description="Polar residues" evidence="6">
    <location>
        <begin position="1"/>
        <end position="21"/>
    </location>
</feature>
<evidence type="ECO:0000256" key="1">
    <source>
        <dbReference type="ARBA" id="ARBA00004685"/>
    </source>
</evidence>
<keyword evidence="9" id="KW-1185">Reference proteome</keyword>
<gene>
    <name evidence="8" type="ORF">P154DRAFT_517469</name>
</gene>
<dbReference type="InterPro" id="IPR036812">
    <property type="entry name" value="NAD(P)_OxRdtase_dom_sf"/>
</dbReference>
<dbReference type="PANTHER" id="PTHR43364">
    <property type="entry name" value="NADH-SPECIFIC METHYLGLYOXAL REDUCTASE-RELATED"/>
    <property type="match status" value="1"/>
</dbReference>
<name>A0A6A5X0U7_9PLEO</name>
<proteinExistence type="inferred from homology"/>
<comment type="similarity">
    <text evidence="2">Belongs to the aldo/keto reductase family.</text>
</comment>
<dbReference type="OrthoDB" id="1720422at2759"/>
<evidence type="ECO:0000256" key="6">
    <source>
        <dbReference type="SAM" id="MobiDB-lite"/>
    </source>
</evidence>
<feature type="region of interest" description="Disordered" evidence="6">
    <location>
        <begin position="1"/>
        <end position="25"/>
    </location>
</feature>
<dbReference type="Proteomes" id="UP000799779">
    <property type="component" value="Unassembled WGS sequence"/>
</dbReference>
<comment type="pathway">
    <text evidence="1">Mycotoxin biosynthesis.</text>
</comment>
<evidence type="ECO:0000313" key="8">
    <source>
        <dbReference type="EMBL" id="KAF2007044.1"/>
    </source>
</evidence>
<dbReference type="CDD" id="cd19079">
    <property type="entry name" value="AKR_EcYajO-like"/>
    <property type="match status" value="1"/>
</dbReference>
<feature type="domain" description="NADP-dependent oxidoreductase" evidence="7">
    <location>
        <begin position="37"/>
        <end position="351"/>
    </location>
</feature>
<dbReference type="Gene3D" id="3.20.20.100">
    <property type="entry name" value="NADP-dependent oxidoreductase domain"/>
    <property type="match status" value="1"/>
</dbReference>
<keyword evidence="3" id="KW-0521">NADP</keyword>
<accession>A0A6A5X0U7</accession>
<evidence type="ECO:0000256" key="2">
    <source>
        <dbReference type="ARBA" id="ARBA00007905"/>
    </source>
</evidence>
<evidence type="ECO:0000256" key="5">
    <source>
        <dbReference type="ARBA" id="ARBA00023026"/>
    </source>
</evidence>
<protein>
    <submittedName>
        <fullName evidence="8">Aldo-keto reductase</fullName>
    </submittedName>
</protein>
<dbReference type="InterPro" id="IPR050523">
    <property type="entry name" value="AKR_Detox_Biosynth"/>
</dbReference>
<dbReference type="EMBL" id="ML977558">
    <property type="protein sequence ID" value="KAF2007044.1"/>
    <property type="molecule type" value="Genomic_DNA"/>
</dbReference>
<keyword evidence="5" id="KW-0843">Virulence</keyword>
<dbReference type="InterPro" id="IPR023210">
    <property type="entry name" value="NADP_OxRdtase_dom"/>
</dbReference>
<keyword evidence="4" id="KW-0560">Oxidoreductase</keyword>
<evidence type="ECO:0000259" key="7">
    <source>
        <dbReference type="Pfam" id="PF00248"/>
    </source>
</evidence>
<reference evidence="8" key="1">
    <citation type="journal article" date="2020" name="Stud. Mycol.">
        <title>101 Dothideomycetes genomes: a test case for predicting lifestyles and emergence of pathogens.</title>
        <authorList>
            <person name="Haridas S."/>
            <person name="Albert R."/>
            <person name="Binder M."/>
            <person name="Bloem J."/>
            <person name="Labutti K."/>
            <person name="Salamov A."/>
            <person name="Andreopoulos B."/>
            <person name="Baker S."/>
            <person name="Barry K."/>
            <person name="Bills G."/>
            <person name="Bluhm B."/>
            <person name="Cannon C."/>
            <person name="Castanera R."/>
            <person name="Culley D."/>
            <person name="Daum C."/>
            <person name="Ezra D."/>
            <person name="Gonzalez J."/>
            <person name="Henrissat B."/>
            <person name="Kuo A."/>
            <person name="Liang C."/>
            <person name="Lipzen A."/>
            <person name="Lutzoni F."/>
            <person name="Magnuson J."/>
            <person name="Mondo S."/>
            <person name="Nolan M."/>
            <person name="Ohm R."/>
            <person name="Pangilinan J."/>
            <person name="Park H.-J."/>
            <person name="Ramirez L."/>
            <person name="Alfaro M."/>
            <person name="Sun H."/>
            <person name="Tritt A."/>
            <person name="Yoshinaga Y."/>
            <person name="Zwiers L.-H."/>
            <person name="Turgeon B."/>
            <person name="Goodwin S."/>
            <person name="Spatafora J."/>
            <person name="Crous P."/>
            <person name="Grigoriev I."/>
        </authorList>
    </citation>
    <scope>NUCLEOTIDE SEQUENCE</scope>
    <source>
        <strain evidence="8">CBS 123094</strain>
    </source>
</reference>
<sequence length="362" mass="40384">MSDNTLSATLQPKSAPATSPSPMKYNNLGRSGLKVSKIILGAMGYGDPVMEKWVITEDKALPLLEHAYKRGINTWDTADIYSQGKSEEIIAKAIKTYNIPRSHLVIMTKCFFGVDPYLVRDGKFDVMASMINDGVMVNRVGLSRKHIFDAVEASVTRLGTYIDVLQIHRLDRDTPPEEIMKALNDVVESGKVRYLGASSMAAWEFQMLNNVAEKHGWHKFISMQNYHNLLDREEEREMHPYCSYAGVGLIPWSPLAQGILTRPWKSSTDSVRAANNAYASLISNDGDKAVVERLEEVANRLGQSMAKVAIAWSIKKGVNPILGLQNIERIDEAVEAAALELSEEDVKLLEEPYRAKARAPIY</sequence>
<dbReference type="AlphaFoldDB" id="A0A6A5X0U7"/>
<dbReference type="GO" id="GO:0005829">
    <property type="term" value="C:cytosol"/>
    <property type="evidence" value="ECO:0007669"/>
    <property type="project" value="UniProtKB-ARBA"/>
</dbReference>
<organism evidence="8 9">
    <name type="scientific">Amniculicola lignicola CBS 123094</name>
    <dbReference type="NCBI Taxonomy" id="1392246"/>
    <lineage>
        <taxon>Eukaryota</taxon>
        <taxon>Fungi</taxon>
        <taxon>Dikarya</taxon>
        <taxon>Ascomycota</taxon>
        <taxon>Pezizomycotina</taxon>
        <taxon>Dothideomycetes</taxon>
        <taxon>Pleosporomycetidae</taxon>
        <taxon>Pleosporales</taxon>
        <taxon>Amniculicolaceae</taxon>
        <taxon>Amniculicola</taxon>
    </lineage>
</organism>